<keyword evidence="1" id="KW-0812">Transmembrane</keyword>
<reference evidence="3" key="1">
    <citation type="submission" date="2017-01" db="EMBL/GenBank/DDBJ databases">
        <authorList>
            <person name="Varghese N."/>
            <person name="Submissions S."/>
        </authorList>
    </citation>
    <scope>NUCLEOTIDE SEQUENCE [LARGE SCALE GENOMIC DNA]</scope>
    <source>
        <strain evidence="3">CGMCC 1.7737</strain>
    </source>
</reference>
<proteinExistence type="predicted"/>
<gene>
    <name evidence="2" type="ORF">SAMN05421858_3205</name>
</gene>
<dbReference type="AlphaFoldDB" id="A0A1N7CRL8"/>
<dbReference type="RefSeq" id="WP_175609712.1">
    <property type="nucleotide sequence ID" value="NZ_FTNO01000003.1"/>
</dbReference>
<keyword evidence="1" id="KW-0472">Membrane</keyword>
<evidence type="ECO:0000256" key="1">
    <source>
        <dbReference type="SAM" id="Phobius"/>
    </source>
</evidence>
<evidence type="ECO:0000313" key="2">
    <source>
        <dbReference type="EMBL" id="SIR66252.1"/>
    </source>
</evidence>
<feature type="transmembrane region" description="Helical" evidence="1">
    <location>
        <begin position="15"/>
        <end position="38"/>
    </location>
</feature>
<organism evidence="2 3">
    <name type="scientific">Haladaptatus litoreus</name>
    <dbReference type="NCBI Taxonomy" id="553468"/>
    <lineage>
        <taxon>Archaea</taxon>
        <taxon>Methanobacteriati</taxon>
        <taxon>Methanobacteriota</taxon>
        <taxon>Stenosarchaea group</taxon>
        <taxon>Halobacteria</taxon>
        <taxon>Halobacteriales</taxon>
        <taxon>Haladaptataceae</taxon>
        <taxon>Haladaptatus</taxon>
    </lineage>
</organism>
<sequence>MFQFVPLHGVASPPIPHWLVLFVSVLGLWLVIGAGVVMGDRLLERL</sequence>
<keyword evidence="1" id="KW-1133">Transmembrane helix</keyword>
<name>A0A1N7CRL8_9EURY</name>
<keyword evidence="3" id="KW-1185">Reference proteome</keyword>
<evidence type="ECO:0000313" key="3">
    <source>
        <dbReference type="Proteomes" id="UP000186914"/>
    </source>
</evidence>
<protein>
    <submittedName>
        <fullName evidence="2">Uncharacterized protein</fullName>
    </submittedName>
</protein>
<accession>A0A1N7CRL8</accession>
<dbReference type="Proteomes" id="UP000186914">
    <property type="component" value="Unassembled WGS sequence"/>
</dbReference>
<dbReference type="EMBL" id="FTNO01000003">
    <property type="protein sequence ID" value="SIR66252.1"/>
    <property type="molecule type" value="Genomic_DNA"/>
</dbReference>